<evidence type="ECO:0000259" key="5">
    <source>
        <dbReference type="PROSITE" id="PS50931"/>
    </source>
</evidence>
<dbReference type="Pfam" id="PF00126">
    <property type="entry name" value="HTH_1"/>
    <property type="match status" value="1"/>
</dbReference>
<keyword evidence="2" id="KW-0805">Transcription regulation</keyword>
<protein>
    <submittedName>
        <fullName evidence="6">LysR family transcriptional regulator</fullName>
    </submittedName>
</protein>
<dbReference type="GO" id="GO:0003677">
    <property type="term" value="F:DNA binding"/>
    <property type="evidence" value="ECO:0007669"/>
    <property type="project" value="UniProtKB-KW"/>
</dbReference>
<dbReference type="InterPro" id="IPR036390">
    <property type="entry name" value="WH_DNA-bd_sf"/>
</dbReference>
<dbReference type="GO" id="GO:0005829">
    <property type="term" value="C:cytosol"/>
    <property type="evidence" value="ECO:0007669"/>
    <property type="project" value="TreeGrafter"/>
</dbReference>
<proteinExistence type="inferred from homology"/>
<keyword evidence="3" id="KW-0238">DNA-binding</keyword>
<accession>A0AB39L288</accession>
<dbReference type="PRINTS" id="PR00039">
    <property type="entry name" value="HTHLYSR"/>
</dbReference>
<dbReference type="AlphaFoldDB" id="A0AB39L288"/>
<dbReference type="InterPro" id="IPR005119">
    <property type="entry name" value="LysR_subst-bd"/>
</dbReference>
<dbReference type="Gene3D" id="1.10.10.10">
    <property type="entry name" value="Winged helix-like DNA-binding domain superfamily/Winged helix DNA-binding domain"/>
    <property type="match status" value="1"/>
</dbReference>
<dbReference type="Gene3D" id="3.40.190.290">
    <property type="match status" value="1"/>
</dbReference>
<dbReference type="PANTHER" id="PTHR30419">
    <property type="entry name" value="HTH-TYPE TRANSCRIPTIONAL REGULATOR YBHD"/>
    <property type="match status" value="1"/>
</dbReference>
<name>A0AB39L288_9MICC</name>
<evidence type="ECO:0000313" key="6">
    <source>
        <dbReference type="EMBL" id="XDP45065.1"/>
    </source>
</evidence>
<dbReference type="Pfam" id="PF03466">
    <property type="entry name" value="LysR_substrate"/>
    <property type="match status" value="1"/>
</dbReference>
<evidence type="ECO:0000256" key="4">
    <source>
        <dbReference type="ARBA" id="ARBA00023163"/>
    </source>
</evidence>
<dbReference type="PROSITE" id="PS50931">
    <property type="entry name" value="HTH_LYSR"/>
    <property type="match status" value="1"/>
</dbReference>
<dbReference type="InterPro" id="IPR000847">
    <property type="entry name" value="LysR_HTH_N"/>
</dbReference>
<dbReference type="SUPFAM" id="SSF46785">
    <property type="entry name" value="Winged helix' DNA-binding domain"/>
    <property type="match status" value="1"/>
</dbReference>
<evidence type="ECO:0000256" key="3">
    <source>
        <dbReference type="ARBA" id="ARBA00023125"/>
    </source>
</evidence>
<dbReference type="GO" id="GO:0003700">
    <property type="term" value="F:DNA-binding transcription factor activity"/>
    <property type="evidence" value="ECO:0007669"/>
    <property type="project" value="InterPro"/>
</dbReference>
<dbReference type="InterPro" id="IPR036388">
    <property type="entry name" value="WH-like_DNA-bd_sf"/>
</dbReference>
<gene>
    <name evidence="6" type="ORF">AB5L97_17650</name>
</gene>
<comment type="similarity">
    <text evidence="1">Belongs to the LysR transcriptional regulatory family.</text>
</comment>
<dbReference type="RefSeq" id="WP_369045647.1">
    <property type="nucleotide sequence ID" value="NZ_CP163302.1"/>
</dbReference>
<evidence type="ECO:0000256" key="1">
    <source>
        <dbReference type="ARBA" id="ARBA00009437"/>
    </source>
</evidence>
<organism evidence="6">
    <name type="scientific">Sinomonas puerhi</name>
    <dbReference type="NCBI Taxonomy" id="3238584"/>
    <lineage>
        <taxon>Bacteria</taxon>
        <taxon>Bacillati</taxon>
        <taxon>Actinomycetota</taxon>
        <taxon>Actinomycetes</taxon>
        <taxon>Micrococcales</taxon>
        <taxon>Micrococcaceae</taxon>
        <taxon>Sinomonas</taxon>
    </lineage>
</organism>
<feature type="domain" description="HTH lysR-type" evidence="5">
    <location>
        <begin position="1"/>
        <end position="58"/>
    </location>
</feature>
<reference evidence="6" key="1">
    <citation type="submission" date="2024-07" db="EMBL/GenBank/DDBJ databases">
        <authorList>
            <person name="fu j."/>
        </authorList>
    </citation>
    <scope>NUCLEOTIDE SEQUENCE</scope>
    <source>
        <strain evidence="6">P10A9</strain>
    </source>
</reference>
<dbReference type="InterPro" id="IPR050950">
    <property type="entry name" value="HTH-type_LysR_regulators"/>
</dbReference>
<dbReference type="PANTHER" id="PTHR30419:SF31">
    <property type="entry name" value="BLR3139 PROTEIN"/>
    <property type="match status" value="1"/>
</dbReference>
<keyword evidence="4" id="KW-0804">Transcription</keyword>
<dbReference type="FunFam" id="1.10.10.10:FF:000001">
    <property type="entry name" value="LysR family transcriptional regulator"/>
    <property type="match status" value="1"/>
</dbReference>
<dbReference type="SUPFAM" id="SSF53850">
    <property type="entry name" value="Periplasmic binding protein-like II"/>
    <property type="match status" value="1"/>
</dbReference>
<sequence>MQLAQIEYFVAVAEALSFTRGAEAAGVVQSAVSAAIRQLEREMGAELFVRLGRSVRLSPAGEALLPRALDVLDAVQAARDAVDGVRGTARGTVALGVLAHSGNLDVPGVLRSVHRQYPEIVVKLRQTIQGTRTSLDDVRSGALDLAMVSVSEAAAPDIDLTPLHADGILFVCAPGHRLAGRRRITLADVAGEPFVDFPEGWGNRATVDAAFAAAGLGRAVRTEVVTFGMALDLIRDGLGVGFVPESAFDGGALPLQKREAGELDGVWAVRTGLIWKIQLARSARRRSTAAEEAVLQAFLAQGR</sequence>
<dbReference type="EMBL" id="CP163302">
    <property type="protein sequence ID" value="XDP45065.1"/>
    <property type="molecule type" value="Genomic_DNA"/>
</dbReference>
<evidence type="ECO:0000256" key="2">
    <source>
        <dbReference type="ARBA" id="ARBA00023015"/>
    </source>
</evidence>
<dbReference type="KEGG" id="spue:AB5L97_17650"/>